<evidence type="ECO:0000256" key="4">
    <source>
        <dbReference type="ARBA" id="ARBA00022679"/>
    </source>
</evidence>
<protein>
    <recommendedName>
        <fullName evidence="6">Ribosomal RNA small subunit methyltransferase G</fullName>
        <ecNumber evidence="6">2.1.1.170</ecNumber>
    </recommendedName>
    <alternativeName>
        <fullName evidence="6">16S rRNA 7-methylguanosine methyltransferase</fullName>
        <shortName evidence="6">16S rRNA m7G methyltransferase</shortName>
    </alternativeName>
</protein>
<dbReference type="GO" id="GO:0005829">
    <property type="term" value="C:cytosol"/>
    <property type="evidence" value="ECO:0007669"/>
    <property type="project" value="TreeGrafter"/>
</dbReference>
<comment type="similarity">
    <text evidence="6">Belongs to the methyltransferase superfamily. RNA methyltransferase RsmG family.</text>
</comment>
<comment type="caution">
    <text evidence="7">The sequence shown here is derived from an EMBL/GenBank/DDBJ whole genome shotgun (WGS) entry which is preliminary data.</text>
</comment>
<comment type="function">
    <text evidence="6">Specifically methylates the N7 position of guanine in position 527 of 16S rRNA.</text>
</comment>
<keyword evidence="1 6" id="KW-0963">Cytoplasm</keyword>
<dbReference type="InterPro" id="IPR003682">
    <property type="entry name" value="rRNA_ssu_MeTfrase_G"/>
</dbReference>
<feature type="binding site" evidence="6">
    <location>
        <position position="160"/>
    </location>
    <ligand>
        <name>S-adenosyl-L-methionine</name>
        <dbReference type="ChEBI" id="CHEBI:59789"/>
    </ligand>
</feature>
<keyword evidence="5 6" id="KW-0949">S-adenosyl-L-methionine</keyword>
<gene>
    <name evidence="6" type="primary">rsmG</name>
    <name evidence="7" type="ORF">AOC33_02135</name>
</gene>
<feature type="binding site" evidence="6">
    <location>
        <position position="92"/>
    </location>
    <ligand>
        <name>S-adenosyl-L-methionine</name>
        <dbReference type="ChEBI" id="CHEBI:59789"/>
    </ligand>
</feature>
<dbReference type="Pfam" id="PF02527">
    <property type="entry name" value="GidB"/>
    <property type="match status" value="1"/>
</dbReference>
<comment type="subcellular location">
    <subcellularLocation>
        <location evidence="6">Cytoplasm</location>
    </subcellularLocation>
</comment>
<proteinExistence type="inferred from homology"/>
<evidence type="ECO:0000313" key="8">
    <source>
        <dbReference type="Proteomes" id="UP000215188"/>
    </source>
</evidence>
<dbReference type="InterPro" id="IPR029063">
    <property type="entry name" value="SAM-dependent_MTases_sf"/>
</dbReference>
<feature type="binding site" evidence="6">
    <location>
        <position position="97"/>
    </location>
    <ligand>
        <name>S-adenosyl-L-methionine</name>
        <dbReference type="ChEBI" id="CHEBI:59789"/>
    </ligand>
</feature>
<dbReference type="AlphaFoldDB" id="A0A229FWH0"/>
<keyword evidence="4 6" id="KW-0808">Transferase</keyword>
<keyword evidence="3 6" id="KW-0489">Methyltransferase</keyword>
<reference evidence="7 8" key="1">
    <citation type="submission" date="2017-06" db="EMBL/GenBank/DDBJ databases">
        <title>Reclassification of a Polynucleobacter cosmopolitanus strain isolated from tropical Lake Victoria as Polynucleobacter victoriensis comb. nov.</title>
        <authorList>
            <person name="Hahn M.W."/>
        </authorList>
    </citation>
    <scope>NUCLEOTIDE SEQUENCE [LARGE SCALE GENOMIC DNA]</scope>
    <source>
        <strain evidence="7 8">MWH-MoIso2</strain>
    </source>
</reference>
<organism evidence="7 8">
    <name type="scientific">Polynucleobacter cosmopolitanus</name>
    <dbReference type="NCBI Taxonomy" id="351345"/>
    <lineage>
        <taxon>Bacteria</taxon>
        <taxon>Pseudomonadati</taxon>
        <taxon>Pseudomonadota</taxon>
        <taxon>Betaproteobacteria</taxon>
        <taxon>Burkholderiales</taxon>
        <taxon>Burkholderiaceae</taxon>
        <taxon>Polynucleobacter</taxon>
    </lineage>
</organism>
<comment type="caution">
    <text evidence="6">Lacks conserved residue(s) required for the propagation of feature annotation.</text>
</comment>
<evidence type="ECO:0000256" key="3">
    <source>
        <dbReference type="ARBA" id="ARBA00022603"/>
    </source>
</evidence>
<dbReference type="OrthoDB" id="9808773at2"/>
<comment type="catalytic activity">
    <reaction evidence="6">
        <text>guanosine(527) in 16S rRNA + S-adenosyl-L-methionine = N(7)-methylguanosine(527) in 16S rRNA + S-adenosyl-L-homocysteine</text>
        <dbReference type="Rhea" id="RHEA:42732"/>
        <dbReference type="Rhea" id="RHEA-COMP:10209"/>
        <dbReference type="Rhea" id="RHEA-COMP:10210"/>
        <dbReference type="ChEBI" id="CHEBI:57856"/>
        <dbReference type="ChEBI" id="CHEBI:59789"/>
        <dbReference type="ChEBI" id="CHEBI:74269"/>
        <dbReference type="ChEBI" id="CHEBI:74480"/>
        <dbReference type="EC" id="2.1.1.170"/>
    </reaction>
</comment>
<name>A0A229FWH0_9BURK</name>
<dbReference type="SUPFAM" id="SSF53335">
    <property type="entry name" value="S-adenosyl-L-methionine-dependent methyltransferases"/>
    <property type="match status" value="1"/>
</dbReference>
<dbReference type="PANTHER" id="PTHR31760">
    <property type="entry name" value="S-ADENOSYL-L-METHIONINE-DEPENDENT METHYLTRANSFERASES SUPERFAMILY PROTEIN"/>
    <property type="match status" value="1"/>
</dbReference>
<accession>A0A229FWH0</accession>
<dbReference type="Gene3D" id="3.40.50.150">
    <property type="entry name" value="Vaccinia Virus protein VP39"/>
    <property type="match status" value="1"/>
</dbReference>
<evidence type="ECO:0000256" key="2">
    <source>
        <dbReference type="ARBA" id="ARBA00022552"/>
    </source>
</evidence>
<dbReference type="PIRSF" id="PIRSF003078">
    <property type="entry name" value="GidB"/>
    <property type="match status" value="1"/>
</dbReference>
<dbReference type="EMBL" id="NJGG01000001">
    <property type="protein sequence ID" value="OXL15918.1"/>
    <property type="molecule type" value="Genomic_DNA"/>
</dbReference>
<evidence type="ECO:0000256" key="6">
    <source>
        <dbReference type="HAMAP-Rule" id="MF_00074"/>
    </source>
</evidence>
<dbReference type="NCBIfam" id="TIGR00138">
    <property type="entry name" value="rsmG_gidB"/>
    <property type="match status" value="1"/>
</dbReference>
<evidence type="ECO:0000313" key="7">
    <source>
        <dbReference type="EMBL" id="OXL15918.1"/>
    </source>
</evidence>
<dbReference type="PANTHER" id="PTHR31760:SF0">
    <property type="entry name" value="S-ADENOSYL-L-METHIONINE-DEPENDENT METHYLTRANSFERASES SUPERFAMILY PROTEIN"/>
    <property type="match status" value="1"/>
</dbReference>
<keyword evidence="2 6" id="KW-0698">rRNA processing</keyword>
<dbReference type="Proteomes" id="UP000215188">
    <property type="component" value="Unassembled WGS sequence"/>
</dbReference>
<sequence>MEKDSQQALLNQLSDGVRGLNLELSEETIQRLLDYLIEFQRWNKTHNLSSIHDLNQSVTLHLLDSLAVLPYLDSYIEKLPKSDEAFTLADLGSGGGLPGIPLAICRPEWKLHLMEAVQKKAVFLQHIVTKFHLDNVKVHGARIEDTAPVLASSITCCISRAFSDFGKFIALSEPMLKTGGLLWAMKARALDEDLKTIPSTWKIQSDYLYSVPGLDAERRLYELGRVREFKA</sequence>
<dbReference type="RefSeq" id="WP_089514954.1">
    <property type="nucleotide sequence ID" value="NZ_NJGG01000001.1"/>
</dbReference>
<evidence type="ECO:0000256" key="5">
    <source>
        <dbReference type="ARBA" id="ARBA00022691"/>
    </source>
</evidence>
<evidence type="ECO:0000256" key="1">
    <source>
        <dbReference type="ARBA" id="ARBA00022490"/>
    </source>
</evidence>
<feature type="binding site" evidence="6">
    <location>
        <begin position="143"/>
        <end position="144"/>
    </location>
    <ligand>
        <name>S-adenosyl-L-methionine</name>
        <dbReference type="ChEBI" id="CHEBI:59789"/>
    </ligand>
</feature>
<dbReference type="HAMAP" id="MF_00074">
    <property type="entry name" value="16SrRNA_methyltr_G"/>
    <property type="match status" value="1"/>
</dbReference>
<dbReference type="EC" id="2.1.1.170" evidence="6"/>
<keyword evidence="8" id="KW-1185">Reference proteome</keyword>
<dbReference type="GO" id="GO:0070043">
    <property type="term" value="F:rRNA (guanine-N7-)-methyltransferase activity"/>
    <property type="evidence" value="ECO:0007669"/>
    <property type="project" value="UniProtKB-UniRule"/>
</dbReference>